<dbReference type="Pfam" id="PF13229">
    <property type="entry name" value="Beta_helix"/>
    <property type="match status" value="1"/>
</dbReference>
<dbReference type="InterPro" id="IPR006626">
    <property type="entry name" value="PbH1"/>
</dbReference>
<comment type="caution">
    <text evidence="4">The sequence shown here is derived from an EMBL/GenBank/DDBJ whole genome shotgun (WGS) entry which is preliminary data.</text>
</comment>
<feature type="compositionally biased region" description="Gly residues" evidence="2">
    <location>
        <begin position="203"/>
        <end position="214"/>
    </location>
</feature>
<sequence length="1461" mass="140569">MLLQPGQPAMLWAGSKGAPLPVITDDELLNGEASVISSPSTPHIDELDSPVSAVRGGGHPGGGRPWSFIEQHNSLTPAGKGPLIASLSFGSTVGAHVAAGAGASGRAKRGSSTSGGGADNGSSAGSSHGGAAGGGDRSGASSSQGTYPPLPPLDAARPTSSEQQLRLQPFSSAAAALPDDAPLMALGTAGGAEAGAGPAAERGSGGSRRGGSGPQGFVASANAVAAAAAASLTQDRLLAPGTGAPLLPSSSLATSASGSAASPGAAGVARSAPRKARTSGGSPAITPLQLAPLPAVPEAGGGGAVAVSGERRGRSFGRSLSVNAGSLGDGTGSSSVGAGAETAPGGTALSARASTPPVLPVTQSLGGGAGGSSSSSSGAVAGVSARLKTTSLNQIRLGQQQQQSSRQALLSSPTRGASAVAAAVAPHPAWITPGGLSPPQRDMAAVAPSGGGGRLSQPPSPPQPGGAAASLLPTGAGSTQPRFQASPTGQLQGRGSGVVPGAASGSSGSTVAGGRHAATSAPLPRLPELALYSPPGAAAAAASNTAAGGFSSTAAAFLAGTPRGVARSPALPASPAMEPGNEADAEASEVIFGHGGGAAAATQLLGEGEVPALPEVVVRVPRWLKPSAFQITEKPRSGRLQELVDMMAAVAAPTIFDLGGLEFSGAVVPPPPPQGPQLPGHAHSSTSFYTATGADSEASSPQPQRSRATFINPDGVGSVSINGRGSGTSNGSRYRRHSGPIAPGRDQVIAIPPGQYITLYNATLLLTAEQYILVGAGASLTLKSVEVMGCSRDAAVASAAVRRRALSSAAAAAVASSSLAQPSVQPSSLSLLSGIGGGAAGGGSGGSSAAVTAPGSVAGSGFGVARQLRRTSSPGRGDVYVGLAAAAATTAASSHRASASGGAGDGLPALAGGGTGGAGRRRAVTNSGAASTAISAAPSSMNIGSGSAALGPFVLSIPPPIVIPNSSGIHELVDANEYVDEHGLIEIQGGHMRISNSRIWPGRVQLALCVSAGGGATVQYGTTGAVCAAGPRSVLAMEQSNVEGGAAGCVSALHGARVGLSGCRLRGGAGATSAGEGGAGAGSSSGGSAATGTCEVGLEARGGGTLATASECELAGCGAAAADGAALHMSGCRVSYASAYGVLARDPGTTLYGRGLRIDDARRSGVAAADGAEVRLVDSTVAGSAGGPGVVLLPPTPTSPQRRYGGSAGDVVVVGSSSLLLHEREALLLHDVEGAPMAAPAPAVPRAVVSLLRCAVSANAGHGMVVGGGGLGQVYDSELYNNMYCGLEVGGRGSWLEAVGARLIRNEAQGIKLVGGAGGALTRVTCTGNGRDGVALEGGGTAARLAKCEARENRESGVCITGGAAATMSGCRLSANQHDGLSVGGLGSLALAEGCAFLGNTAKGAVVCMGGAAELGPGCSLHGNGSRSVQVMDEGSRLVLARGVSTDRTPVAANGGKMARM</sequence>
<feature type="region of interest" description="Disordered" evidence="2">
    <location>
        <begin position="186"/>
        <end position="214"/>
    </location>
</feature>
<feature type="region of interest" description="Disordered" evidence="2">
    <location>
        <begin position="431"/>
        <end position="520"/>
    </location>
</feature>
<dbReference type="OrthoDB" id="549205at2759"/>
<dbReference type="SUPFAM" id="SSF51126">
    <property type="entry name" value="Pectin lyase-like"/>
    <property type="match status" value="1"/>
</dbReference>
<name>A0A836BA44_9CHLO</name>
<dbReference type="PANTHER" id="PTHR22990">
    <property type="entry name" value="F-BOX ONLY PROTEIN"/>
    <property type="match status" value="1"/>
</dbReference>
<keyword evidence="5" id="KW-1185">Reference proteome</keyword>
<feature type="region of interest" description="Disordered" evidence="2">
    <location>
        <begin position="251"/>
        <end position="288"/>
    </location>
</feature>
<reference evidence="4" key="1">
    <citation type="journal article" date="2020" name="bioRxiv">
        <title>Comparative genomics of Chlamydomonas.</title>
        <authorList>
            <person name="Craig R.J."/>
            <person name="Hasan A.R."/>
            <person name="Ness R.W."/>
            <person name="Keightley P.D."/>
        </authorList>
    </citation>
    <scope>NUCLEOTIDE SEQUENCE</scope>
    <source>
        <strain evidence="4">CCAP 11/173</strain>
    </source>
</reference>
<dbReference type="InterPro" id="IPR011050">
    <property type="entry name" value="Pectin_lyase_fold/virulence"/>
</dbReference>
<evidence type="ECO:0000256" key="1">
    <source>
        <dbReference type="ARBA" id="ARBA00022737"/>
    </source>
</evidence>
<dbReference type="Gene3D" id="2.160.20.10">
    <property type="entry name" value="Single-stranded right-handed beta-helix, Pectin lyase-like"/>
    <property type="match status" value="1"/>
</dbReference>
<feature type="compositionally biased region" description="Low complexity" evidence="2">
    <location>
        <begin position="499"/>
        <end position="514"/>
    </location>
</feature>
<organism evidence="4 5">
    <name type="scientific">Chlamydomonas schloesseri</name>
    <dbReference type="NCBI Taxonomy" id="2026947"/>
    <lineage>
        <taxon>Eukaryota</taxon>
        <taxon>Viridiplantae</taxon>
        <taxon>Chlorophyta</taxon>
        <taxon>core chlorophytes</taxon>
        <taxon>Chlorophyceae</taxon>
        <taxon>CS clade</taxon>
        <taxon>Chlamydomonadales</taxon>
        <taxon>Chlamydomonadaceae</taxon>
        <taxon>Chlamydomonas</taxon>
    </lineage>
</organism>
<dbReference type="InterPro" id="IPR012334">
    <property type="entry name" value="Pectin_lyas_fold"/>
</dbReference>
<feature type="compositionally biased region" description="Polar residues" evidence="2">
    <location>
        <begin position="476"/>
        <end position="491"/>
    </location>
</feature>
<dbReference type="GO" id="GO:0006511">
    <property type="term" value="P:ubiquitin-dependent protein catabolic process"/>
    <property type="evidence" value="ECO:0007669"/>
    <property type="project" value="TreeGrafter"/>
</dbReference>
<feature type="compositionally biased region" description="Gly residues" evidence="2">
    <location>
        <begin position="127"/>
        <end position="137"/>
    </location>
</feature>
<feature type="compositionally biased region" description="Low complexity" evidence="2">
    <location>
        <begin position="720"/>
        <end position="732"/>
    </location>
</feature>
<dbReference type="EMBL" id="JAEHOD010000006">
    <property type="protein sequence ID" value="KAG2452138.1"/>
    <property type="molecule type" value="Genomic_DNA"/>
</dbReference>
<proteinExistence type="predicted"/>
<evidence type="ECO:0000313" key="5">
    <source>
        <dbReference type="Proteomes" id="UP000613740"/>
    </source>
</evidence>
<evidence type="ECO:0000313" key="4">
    <source>
        <dbReference type="EMBL" id="KAG2452138.1"/>
    </source>
</evidence>
<dbReference type="InterPro" id="IPR051550">
    <property type="entry name" value="SCF-Subunits/Alg-Epimerases"/>
</dbReference>
<evidence type="ECO:0000259" key="3">
    <source>
        <dbReference type="Pfam" id="PF13229"/>
    </source>
</evidence>
<evidence type="ECO:0000256" key="2">
    <source>
        <dbReference type="SAM" id="MobiDB-lite"/>
    </source>
</evidence>
<feature type="domain" description="Right handed beta helix" evidence="3">
    <location>
        <begin position="1302"/>
        <end position="1436"/>
    </location>
</feature>
<dbReference type="Proteomes" id="UP000613740">
    <property type="component" value="Unassembled WGS sequence"/>
</dbReference>
<protein>
    <recommendedName>
        <fullName evidence="3">Right handed beta helix domain-containing protein</fullName>
    </recommendedName>
</protein>
<dbReference type="InterPro" id="IPR039448">
    <property type="entry name" value="Beta_helix"/>
</dbReference>
<feature type="compositionally biased region" description="Low complexity" evidence="2">
    <location>
        <begin position="251"/>
        <end position="271"/>
    </location>
</feature>
<accession>A0A836BA44</accession>
<dbReference type="PANTHER" id="PTHR22990:SF15">
    <property type="entry name" value="F-BOX ONLY PROTEIN 10"/>
    <property type="match status" value="1"/>
</dbReference>
<feature type="region of interest" description="Disordered" evidence="2">
    <location>
        <begin position="666"/>
        <end position="742"/>
    </location>
</feature>
<dbReference type="SMART" id="SM00710">
    <property type="entry name" value="PbH1"/>
    <property type="match status" value="6"/>
</dbReference>
<feature type="region of interest" description="Disordered" evidence="2">
    <location>
        <begin position="100"/>
        <end position="166"/>
    </location>
</feature>
<keyword evidence="1" id="KW-0677">Repeat</keyword>
<feature type="region of interest" description="Disordered" evidence="2">
    <location>
        <begin position="318"/>
        <end position="379"/>
    </location>
</feature>
<feature type="compositionally biased region" description="Low complexity" evidence="2">
    <location>
        <begin position="337"/>
        <end position="348"/>
    </location>
</feature>
<gene>
    <name evidence="4" type="ORF">HYH02_003170</name>
</gene>
<feature type="compositionally biased region" description="Polar residues" evidence="2">
    <location>
        <begin position="697"/>
        <end position="709"/>
    </location>
</feature>